<feature type="compositionally biased region" description="Acidic residues" evidence="1">
    <location>
        <begin position="139"/>
        <end position="153"/>
    </location>
</feature>
<feature type="region of interest" description="Disordered" evidence="1">
    <location>
        <begin position="124"/>
        <end position="193"/>
    </location>
</feature>
<gene>
    <name evidence="2" type="ORF">P691DRAFT_812296</name>
</gene>
<dbReference type="Proteomes" id="UP000807342">
    <property type="component" value="Unassembled WGS sequence"/>
</dbReference>
<comment type="caution">
    <text evidence="2">The sequence shown here is derived from an EMBL/GenBank/DDBJ whole genome shotgun (WGS) entry which is preliminary data.</text>
</comment>
<name>A0A9P5XFZ8_9AGAR</name>
<dbReference type="OrthoDB" id="10512193at2759"/>
<evidence type="ECO:0000256" key="1">
    <source>
        <dbReference type="SAM" id="MobiDB-lite"/>
    </source>
</evidence>
<reference evidence="2" key="1">
    <citation type="submission" date="2020-11" db="EMBL/GenBank/DDBJ databases">
        <authorList>
            <consortium name="DOE Joint Genome Institute"/>
            <person name="Ahrendt S."/>
            <person name="Riley R."/>
            <person name="Andreopoulos W."/>
            <person name="Labutti K."/>
            <person name="Pangilinan J."/>
            <person name="Ruiz-Duenas F.J."/>
            <person name="Barrasa J.M."/>
            <person name="Sanchez-Garcia M."/>
            <person name="Camarero S."/>
            <person name="Miyauchi S."/>
            <person name="Serrano A."/>
            <person name="Linde D."/>
            <person name="Babiker R."/>
            <person name="Drula E."/>
            <person name="Ayuso-Fernandez I."/>
            <person name="Pacheco R."/>
            <person name="Padilla G."/>
            <person name="Ferreira P."/>
            <person name="Barriuso J."/>
            <person name="Kellner H."/>
            <person name="Castanera R."/>
            <person name="Alfaro M."/>
            <person name="Ramirez L."/>
            <person name="Pisabarro A.G."/>
            <person name="Kuo A."/>
            <person name="Tritt A."/>
            <person name="Lipzen A."/>
            <person name="He G."/>
            <person name="Yan M."/>
            <person name="Ng V."/>
            <person name="Cullen D."/>
            <person name="Martin F."/>
            <person name="Rosso M.-N."/>
            <person name="Henrissat B."/>
            <person name="Hibbett D."/>
            <person name="Martinez A.T."/>
            <person name="Grigoriev I.V."/>
        </authorList>
    </citation>
    <scope>NUCLEOTIDE SEQUENCE</scope>
    <source>
        <strain evidence="2">MF-IS2</strain>
    </source>
</reference>
<protein>
    <submittedName>
        <fullName evidence="2">Uncharacterized protein</fullName>
    </submittedName>
</protein>
<dbReference type="AlphaFoldDB" id="A0A9P5XFZ8"/>
<feature type="compositionally biased region" description="Basic and acidic residues" evidence="1">
    <location>
        <begin position="225"/>
        <end position="237"/>
    </location>
</feature>
<feature type="compositionally biased region" description="Low complexity" evidence="1">
    <location>
        <begin position="157"/>
        <end position="166"/>
    </location>
</feature>
<organism evidence="2 3">
    <name type="scientific">Macrolepiota fuliginosa MF-IS2</name>
    <dbReference type="NCBI Taxonomy" id="1400762"/>
    <lineage>
        <taxon>Eukaryota</taxon>
        <taxon>Fungi</taxon>
        <taxon>Dikarya</taxon>
        <taxon>Basidiomycota</taxon>
        <taxon>Agaricomycotina</taxon>
        <taxon>Agaricomycetes</taxon>
        <taxon>Agaricomycetidae</taxon>
        <taxon>Agaricales</taxon>
        <taxon>Agaricineae</taxon>
        <taxon>Agaricaceae</taxon>
        <taxon>Macrolepiota</taxon>
    </lineage>
</organism>
<feature type="compositionally biased region" description="Low complexity" evidence="1">
    <location>
        <begin position="313"/>
        <end position="340"/>
    </location>
</feature>
<feature type="region of interest" description="Disordered" evidence="1">
    <location>
        <begin position="220"/>
        <end position="351"/>
    </location>
</feature>
<evidence type="ECO:0000313" key="2">
    <source>
        <dbReference type="EMBL" id="KAF9449532.1"/>
    </source>
</evidence>
<feature type="compositionally biased region" description="Basic residues" evidence="1">
    <location>
        <begin position="288"/>
        <end position="310"/>
    </location>
</feature>
<dbReference type="EMBL" id="MU151128">
    <property type="protein sequence ID" value="KAF9449532.1"/>
    <property type="molecule type" value="Genomic_DNA"/>
</dbReference>
<sequence length="351" mass="39134">MDPPLVLTQLHDPKLIFRVQLPLQPVDCPQSPTPQSLPYDDLWDNFQRMSRAYNNLLTQNKDLSDAHHTLQDEFTNLRDLYWRLRCKNQELVDEAIHTRIESWRHAVRLEELKKELCLLQHANAHTPSSSKRKFPDIEHDADDNPGDESDADVDAWSASTSSQSHSNTDTFNTPTSGASSKIPPPPLPSLPLINNLKGSSDIVDSHLTLHHNPRAIVSTASRGEPCIREEPSAEIRTPKRPRRSYSRRDYDDDVVISTDPSAHRQQDGIGDDDGIPPIGKEHQAGTTKHARRRRTPPQTRSRTRSSRCRRVSAEQQNATAAAVAAALSGAAASNSHSGISVSPSPPERRSL</sequence>
<keyword evidence="3" id="KW-1185">Reference proteome</keyword>
<accession>A0A9P5XFZ8</accession>
<proteinExistence type="predicted"/>
<feature type="compositionally biased region" description="Polar residues" evidence="1">
    <location>
        <begin position="167"/>
        <end position="179"/>
    </location>
</feature>
<evidence type="ECO:0000313" key="3">
    <source>
        <dbReference type="Proteomes" id="UP000807342"/>
    </source>
</evidence>